<feature type="chain" id="PRO_5012813689" evidence="2">
    <location>
        <begin position="16"/>
        <end position="338"/>
    </location>
</feature>
<gene>
    <name evidence="3" type="ORF">BN9_064210</name>
</gene>
<dbReference type="Proteomes" id="UP000053237">
    <property type="component" value="Unassembled WGS sequence"/>
</dbReference>
<evidence type="ECO:0000256" key="2">
    <source>
        <dbReference type="SAM" id="SignalP"/>
    </source>
</evidence>
<keyword evidence="4" id="KW-1185">Reference proteome</keyword>
<dbReference type="EMBL" id="CAIX01000100">
    <property type="protein sequence ID" value="CCI45524.1"/>
    <property type="molecule type" value="Genomic_DNA"/>
</dbReference>
<dbReference type="AlphaFoldDB" id="A0A024GF74"/>
<accession>A0A024GF74</accession>
<protein>
    <submittedName>
        <fullName evidence="3">Uncharacterized protein</fullName>
    </submittedName>
</protein>
<feature type="transmembrane region" description="Helical" evidence="1">
    <location>
        <begin position="279"/>
        <end position="298"/>
    </location>
</feature>
<dbReference type="OrthoDB" id="190675at2759"/>
<proteinExistence type="predicted"/>
<evidence type="ECO:0000313" key="4">
    <source>
        <dbReference type="Proteomes" id="UP000053237"/>
    </source>
</evidence>
<keyword evidence="1" id="KW-1133">Transmembrane helix</keyword>
<keyword evidence="1" id="KW-0812">Transmembrane</keyword>
<comment type="caution">
    <text evidence="3">The sequence shown here is derived from an EMBL/GenBank/DDBJ whole genome shotgun (WGS) entry which is preliminary data.</text>
</comment>
<feature type="signal peptide" evidence="2">
    <location>
        <begin position="1"/>
        <end position="15"/>
    </location>
</feature>
<sequence length="338" mass="35752">MRSLLFAIQIAYAIAQRSSDPCSTYVSSGDFAVGITAYYDDVCVQNGGLGCFAAFCRLCKFQNTTKSAHLMECPLSGALQTPELTNSECANVVPRGDADVGISAYLEPTCTTSSLNGCFPNSNPCRFCKIRHTIQSANFVVCPGTTPAPVAAPTASIAPVPASAAPVTSCDSAVFASGLVSISYVVNSQCWNAQPNLEGCVANTNCQLCRQMKNEENQFLISCKVLQPSRTEALAVPIDDFQVQTLTVKPQVRAMSTSNAEKPIAISMQAASKSGFSTLPVAAVMVGVLVLGIAVVAVQKRVQHQQPVDKLHIHQDDTLRDGSFVKVEQGATDGSALM</sequence>
<keyword evidence="2" id="KW-0732">Signal</keyword>
<dbReference type="InParanoid" id="A0A024GF74"/>
<evidence type="ECO:0000256" key="1">
    <source>
        <dbReference type="SAM" id="Phobius"/>
    </source>
</evidence>
<evidence type="ECO:0000313" key="3">
    <source>
        <dbReference type="EMBL" id="CCI45524.1"/>
    </source>
</evidence>
<organism evidence="3 4">
    <name type="scientific">Albugo candida</name>
    <dbReference type="NCBI Taxonomy" id="65357"/>
    <lineage>
        <taxon>Eukaryota</taxon>
        <taxon>Sar</taxon>
        <taxon>Stramenopiles</taxon>
        <taxon>Oomycota</taxon>
        <taxon>Peronosporomycetes</taxon>
        <taxon>Albuginales</taxon>
        <taxon>Albuginaceae</taxon>
        <taxon>Albugo</taxon>
    </lineage>
</organism>
<reference evidence="3 4" key="1">
    <citation type="submission" date="2012-05" db="EMBL/GenBank/DDBJ databases">
        <title>Recombination and specialization in a pathogen metapopulation.</title>
        <authorList>
            <person name="Gardiner A."/>
            <person name="Kemen E."/>
            <person name="Schultz-Larsen T."/>
            <person name="MacLean D."/>
            <person name="Van Oosterhout C."/>
            <person name="Jones J.D.G."/>
        </authorList>
    </citation>
    <scope>NUCLEOTIDE SEQUENCE [LARGE SCALE GENOMIC DNA]</scope>
    <source>
        <strain evidence="3 4">Ac Nc2</strain>
    </source>
</reference>
<name>A0A024GF74_9STRA</name>
<keyword evidence="1" id="KW-0472">Membrane</keyword>